<comment type="caution">
    <text evidence="2">The sequence shown here is derived from an EMBL/GenBank/DDBJ whole genome shotgun (WGS) entry which is preliminary data.</text>
</comment>
<evidence type="ECO:0000259" key="1">
    <source>
        <dbReference type="Pfam" id="PF13566"/>
    </source>
</evidence>
<dbReference type="EMBL" id="REFC01000014">
    <property type="protein sequence ID" value="RMA57598.1"/>
    <property type="molecule type" value="Genomic_DNA"/>
</dbReference>
<name>A0A3L9YI55_9FLAO</name>
<accession>A0A3L9YI55</accession>
<organism evidence="2 3">
    <name type="scientific">Ulvibacter antarcticus</name>
    <dbReference type="NCBI Taxonomy" id="442714"/>
    <lineage>
        <taxon>Bacteria</taxon>
        <taxon>Pseudomonadati</taxon>
        <taxon>Bacteroidota</taxon>
        <taxon>Flavobacteriia</taxon>
        <taxon>Flavobacteriales</taxon>
        <taxon>Flavobacteriaceae</taxon>
        <taxon>Ulvibacter</taxon>
    </lineage>
</organism>
<dbReference type="RefSeq" id="WP_121907967.1">
    <property type="nucleotide sequence ID" value="NZ_REFC01000014.1"/>
</dbReference>
<sequence length="255" mass="30384">MKKILVYDGSFDGFLTAVFTIYEEKIPLASIQTKRIASENFFDTLETVFTDRIKAERVWKGICRYFSSEGRQQLYKAFLSEITGVEDTMLYVIRKAFSAKQKIESNFTDPHILKISKIAKSVSREKHRMDAFVRFRLTKDGVYLSTIEPDFNVLPLNAKHFKNRYADQKWIIYDLKRNYGLYYDLENVNTIEIELTDDVNLNSNKQVFFTSEEIEYEELWKNYFKSTNIVSRKNTKLHLRHVPKRYWKYLSEKAY</sequence>
<proteinExistence type="predicted"/>
<dbReference type="AlphaFoldDB" id="A0A3L9YI55"/>
<protein>
    <submittedName>
        <fullName evidence="2">Putative DNA metabolism protein</fullName>
    </submittedName>
</protein>
<keyword evidence="3" id="KW-1185">Reference proteome</keyword>
<dbReference type="OrthoDB" id="5290748at2"/>
<dbReference type="InterPro" id="IPR023875">
    <property type="entry name" value="DNA_repair_put"/>
</dbReference>
<evidence type="ECO:0000313" key="3">
    <source>
        <dbReference type="Proteomes" id="UP000271339"/>
    </source>
</evidence>
<reference evidence="2 3" key="1">
    <citation type="submission" date="2018-10" db="EMBL/GenBank/DDBJ databases">
        <title>Genomic Encyclopedia of Archaeal and Bacterial Type Strains, Phase II (KMG-II): from individual species to whole genera.</title>
        <authorList>
            <person name="Goeker M."/>
        </authorList>
    </citation>
    <scope>NUCLEOTIDE SEQUENCE [LARGE SCALE GENOMIC DNA]</scope>
    <source>
        <strain evidence="2 3">DSM 23424</strain>
    </source>
</reference>
<evidence type="ECO:0000313" key="2">
    <source>
        <dbReference type="EMBL" id="RMA57598.1"/>
    </source>
</evidence>
<dbReference type="InterPro" id="IPR025404">
    <property type="entry name" value="DUF4130"/>
</dbReference>
<dbReference type="Proteomes" id="UP000271339">
    <property type="component" value="Unassembled WGS sequence"/>
</dbReference>
<dbReference type="NCBIfam" id="TIGR03915">
    <property type="entry name" value="SAM_7_link_chp"/>
    <property type="match status" value="1"/>
</dbReference>
<gene>
    <name evidence="2" type="ORF">BXY75_2401</name>
</gene>
<feature type="domain" description="DUF4130" evidence="1">
    <location>
        <begin position="85"/>
        <end position="252"/>
    </location>
</feature>
<dbReference type="Pfam" id="PF13566">
    <property type="entry name" value="DUF4130"/>
    <property type="match status" value="1"/>
</dbReference>